<dbReference type="Proteomes" id="UP000297245">
    <property type="component" value="Unassembled WGS sequence"/>
</dbReference>
<feature type="binding site" evidence="4">
    <location>
        <position position="88"/>
    </location>
    <ligand>
        <name>Zn(2+)</name>
        <dbReference type="ChEBI" id="CHEBI:29105"/>
    </ligand>
</feature>
<dbReference type="Gene3D" id="3.40.1050.10">
    <property type="entry name" value="Carbonic anhydrase"/>
    <property type="match status" value="1"/>
</dbReference>
<evidence type="ECO:0000256" key="4">
    <source>
        <dbReference type="PIRSR" id="PIRSR601765-1"/>
    </source>
</evidence>
<feature type="binding site" evidence="4">
    <location>
        <position position="91"/>
    </location>
    <ligand>
        <name>Zn(2+)</name>
        <dbReference type="ChEBI" id="CHEBI:29105"/>
    </ligand>
</feature>
<accession>A0A4S8L446</accession>
<reference evidence="6 7" key="1">
    <citation type="journal article" date="2019" name="Nat. Ecol. Evol.">
        <title>Megaphylogeny resolves global patterns of mushroom evolution.</title>
        <authorList>
            <person name="Varga T."/>
            <person name="Krizsan K."/>
            <person name="Foldi C."/>
            <person name="Dima B."/>
            <person name="Sanchez-Garcia M."/>
            <person name="Sanchez-Ramirez S."/>
            <person name="Szollosi G.J."/>
            <person name="Szarkandi J.G."/>
            <person name="Papp V."/>
            <person name="Albert L."/>
            <person name="Andreopoulos W."/>
            <person name="Angelini C."/>
            <person name="Antonin V."/>
            <person name="Barry K.W."/>
            <person name="Bougher N.L."/>
            <person name="Buchanan P."/>
            <person name="Buyck B."/>
            <person name="Bense V."/>
            <person name="Catcheside P."/>
            <person name="Chovatia M."/>
            <person name="Cooper J."/>
            <person name="Damon W."/>
            <person name="Desjardin D."/>
            <person name="Finy P."/>
            <person name="Geml J."/>
            <person name="Haridas S."/>
            <person name="Hughes K."/>
            <person name="Justo A."/>
            <person name="Karasinski D."/>
            <person name="Kautmanova I."/>
            <person name="Kiss B."/>
            <person name="Kocsube S."/>
            <person name="Kotiranta H."/>
            <person name="LaButti K.M."/>
            <person name="Lechner B.E."/>
            <person name="Liimatainen K."/>
            <person name="Lipzen A."/>
            <person name="Lukacs Z."/>
            <person name="Mihaltcheva S."/>
            <person name="Morgado L.N."/>
            <person name="Niskanen T."/>
            <person name="Noordeloos M.E."/>
            <person name="Ohm R.A."/>
            <person name="Ortiz-Santana B."/>
            <person name="Ovrebo C."/>
            <person name="Racz N."/>
            <person name="Riley R."/>
            <person name="Savchenko A."/>
            <person name="Shiryaev A."/>
            <person name="Soop K."/>
            <person name="Spirin V."/>
            <person name="Szebenyi C."/>
            <person name="Tomsovsky M."/>
            <person name="Tulloss R.E."/>
            <person name="Uehling J."/>
            <person name="Grigoriev I.V."/>
            <person name="Vagvolgyi C."/>
            <person name="Papp T."/>
            <person name="Martin F.M."/>
            <person name="Miettinen O."/>
            <person name="Hibbett D.S."/>
            <person name="Nagy L.G."/>
        </authorList>
    </citation>
    <scope>NUCLEOTIDE SEQUENCE [LARGE SCALE GENOMIC DNA]</scope>
    <source>
        <strain evidence="6 7">CBS 962.96</strain>
    </source>
</reference>
<gene>
    <name evidence="6" type="ORF">K435DRAFT_690063</name>
</gene>
<keyword evidence="7" id="KW-1185">Reference proteome</keyword>
<dbReference type="PANTHER" id="PTHR43175">
    <property type="entry name" value="CARBONIC ANHYDRASE"/>
    <property type="match status" value="1"/>
</dbReference>
<feature type="binding site" evidence="4">
    <location>
        <position position="39"/>
    </location>
    <ligand>
        <name>Zn(2+)</name>
        <dbReference type="ChEBI" id="CHEBI:29105"/>
    </ligand>
</feature>
<keyword evidence="3 4" id="KW-0862">Zinc</keyword>
<keyword evidence="5" id="KW-0456">Lyase</keyword>
<dbReference type="OrthoDB" id="10248475at2759"/>
<name>A0A4S8L446_DENBC</name>
<dbReference type="AlphaFoldDB" id="A0A4S8L446"/>
<dbReference type="SUPFAM" id="SSF53056">
    <property type="entry name" value="beta-carbonic anhydrase, cab"/>
    <property type="match status" value="1"/>
</dbReference>
<dbReference type="PANTHER" id="PTHR43175:SF3">
    <property type="entry name" value="CARBON DISULFIDE HYDROLASE"/>
    <property type="match status" value="1"/>
</dbReference>
<dbReference type="EMBL" id="ML179683">
    <property type="protein sequence ID" value="THU83151.1"/>
    <property type="molecule type" value="Genomic_DNA"/>
</dbReference>
<protein>
    <recommendedName>
        <fullName evidence="5">Carbonic anhydrase</fullName>
        <ecNumber evidence="5">4.2.1.1</ecNumber>
    </recommendedName>
    <alternativeName>
        <fullName evidence="5">Carbonate dehydratase</fullName>
    </alternativeName>
</protein>
<dbReference type="EC" id="4.2.1.1" evidence="5"/>
<keyword evidence="2 4" id="KW-0479">Metal-binding</keyword>
<evidence type="ECO:0000256" key="5">
    <source>
        <dbReference type="RuleBase" id="RU003956"/>
    </source>
</evidence>
<evidence type="ECO:0000313" key="7">
    <source>
        <dbReference type="Proteomes" id="UP000297245"/>
    </source>
</evidence>
<comment type="similarity">
    <text evidence="1 5">Belongs to the beta-class carbonic anhydrase family.</text>
</comment>
<evidence type="ECO:0000313" key="6">
    <source>
        <dbReference type="EMBL" id="THU83151.1"/>
    </source>
</evidence>
<feature type="binding site" evidence="4">
    <location>
        <position position="37"/>
    </location>
    <ligand>
        <name>Zn(2+)</name>
        <dbReference type="ChEBI" id="CHEBI:29105"/>
    </ligand>
</feature>
<comment type="function">
    <text evidence="5">Reversible hydration of carbon dioxide.</text>
</comment>
<evidence type="ECO:0000256" key="1">
    <source>
        <dbReference type="ARBA" id="ARBA00006217"/>
    </source>
</evidence>
<comment type="catalytic activity">
    <reaction evidence="5">
        <text>hydrogencarbonate + H(+) = CO2 + H2O</text>
        <dbReference type="Rhea" id="RHEA:10748"/>
        <dbReference type="ChEBI" id="CHEBI:15377"/>
        <dbReference type="ChEBI" id="CHEBI:15378"/>
        <dbReference type="ChEBI" id="CHEBI:16526"/>
        <dbReference type="ChEBI" id="CHEBI:17544"/>
        <dbReference type="EC" id="4.2.1.1"/>
    </reaction>
</comment>
<organism evidence="6 7">
    <name type="scientific">Dendrothele bispora (strain CBS 962.96)</name>
    <dbReference type="NCBI Taxonomy" id="1314807"/>
    <lineage>
        <taxon>Eukaryota</taxon>
        <taxon>Fungi</taxon>
        <taxon>Dikarya</taxon>
        <taxon>Basidiomycota</taxon>
        <taxon>Agaricomycotina</taxon>
        <taxon>Agaricomycetes</taxon>
        <taxon>Agaricomycetidae</taxon>
        <taxon>Agaricales</taxon>
        <taxon>Agaricales incertae sedis</taxon>
        <taxon>Dendrothele</taxon>
    </lineage>
</organism>
<proteinExistence type="inferred from homology"/>
<dbReference type="GO" id="GO:0008270">
    <property type="term" value="F:zinc ion binding"/>
    <property type="evidence" value="ECO:0007669"/>
    <property type="project" value="UniProtKB-UniRule"/>
</dbReference>
<dbReference type="Pfam" id="PF00484">
    <property type="entry name" value="Pro_CA"/>
    <property type="match status" value="1"/>
</dbReference>
<dbReference type="GO" id="GO:0004089">
    <property type="term" value="F:carbonate dehydratase activity"/>
    <property type="evidence" value="ECO:0007669"/>
    <property type="project" value="UniProtKB-UniRule"/>
</dbReference>
<evidence type="ECO:0000256" key="3">
    <source>
        <dbReference type="ARBA" id="ARBA00022833"/>
    </source>
</evidence>
<dbReference type="InterPro" id="IPR001765">
    <property type="entry name" value="Carbonic_anhydrase"/>
</dbReference>
<dbReference type="SMART" id="SM00947">
    <property type="entry name" value="Pro_CA"/>
    <property type="match status" value="1"/>
</dbReference>
<sequence length="172" mass="19055">MITGGTFDPSQLVSIHRQPIYINRVKSVGRVVLLVTCMDSRIYPHEQLGLGINDTAIIRNAGGAVAEVLTTILACQKFGVRHFMVLKHTDCGGFRLQGREIMEHYKAHAKSKPALSAKAVEEVSSEIREFGYGNTPIEEVVLNDVEFLRKNPLIYEDTVVSGWALDDETGKV</sequence>
<comment type="cofactor">
    <cofactor evidence="4">
        <name>Zn(2+)</name>
        <dbReference type="ChEBI" id="CHEBI:29105"/>
    </cofactor>
    <text evidence="4">Binds 1 zinc ion per subunit.</text>
</comment>
<dbReference type="InterPro" id="IPR036874">
    <property type="entry name" value="Carbonic_anhydrase_sf"/>
</dbReference>
<evidence type="ECO:0000256" key="2">
    <source>
        <dbReference type="ARBA" id="ARBA00022723"/>
    </source>
</evidence>